<proteinExistence type="inferred from homology"/>
<evidence type="ECO:0000256" key="2">
    <source>
        <dbReference type="ARBA" id="ARBA00022630"/>
    </source>
</evidence>
<comment type="similarity">
    <text evidence="1">Belongs to the oxygen-dependent FAD-linked oxidoreductase family.</text>
</comment>
<keyword evidence="2" id="KW-0285">Flavoprotein</keyword>
<dbReference type="PANTHER" id="PTHR42973:SF28">
    <property type="entry name" value="FAD-BINDING PCMH-TYPE DOMAIN-CONTAINING PROTEIN"/>
    <property type="match status" value="1"/>
</dbReference>
<feature type="chain" id="PRO_5040244530" evidence="5">
    <location>
        <begin position="20"/>
        <end position="506"/>
    </location>
</feature>
<evidence type="ECO:0000313" key="7">
    <source>
        <dbReference type="EMBL" id="KAF2264852.1"/>
    </source>
</evidence>
<evidence type="ECO:0000256" key="5">
    <source>
        <dbReference type="SAM" id="SignalP"/>
    </source>
</evidence>
<keyword evidence="3" id="KW-0274">FAD</keyword>
<dbReference type="Gene3D" id="3.30.465.10">
    <property type="match status" value="1"/>
</dbReference>
<evidence type="ECO:0000256" key="4">
    <source>
        <dbReference type="ARBA" id="ARBA00023002"/>
    </source>
</evidence>
<comment type="caution">
    <text evidence="7">The sequence shown here is derived from an EMBL/GenBank/DDBJ whole genome shotgun (WGS) entry which is preliminary data.</text>
</comment>
<dbReference type="InterPro" id="IPR036318">
    <property type="entry name" value="FAD-bd_PCMH-like_sf"/>
</dbReference>
<evidence type="ECO:0000259" key="6">
    <source>
        <dbReference type="PROSITE" id="PS51387"/>
    </source>
</evidence>
<accession>A0A9P4N3W0</accession>
<protein>
    <submittedName>
        <fullName evidence="7">FAD-binding domain-containing protein</fullName>
    </submittedName>
</protein>
<feature type="domain" description="FAD-binding PCMH-type" evidence="6">
    <location>
        <begin position="59"/>
        <end position="229"/>
    </location>
</feature>
<feature type="signal peptide" evidence="5">
    <location>
        <begin position="1"/>
        <end position="19"/>
    </location>
</feature>
<dbReference type="InterPro" id="IPR006094">
    <property type="entry name" value="Oxid_FAD_bind_N"/>
</dbReference>
<organism evidence="7 8">
    <name type="scientific">Lojkania enalia</name>
    <dbReference type="NCBI Taxonomy" id="147567"/>
    <lineage>
        <taxon>Eukaryota</taxon>
        <taxon>Fungi</taxon>
        <taxon>Dikarya</taxon>
        <taxon>Ascomycota</taxon>
        <taxon>Pezizomycotina</taxon>
        <taxon>Dothideomycetes</taxon>
        <taxon>Pleosporomycetidae</taxon>
        <taxon>Pleosporales</taxon>
        <taxon>Pleosporales incertae sedis</taxon>
        <taxon>Lojkania</taxon>
    </lineage>
</organism>
<name>A0A9P4N3W0_9PLEO</name>
<gene>
    <name evidence="7" type="ORF">CC78DRAFT_601164</name>
</gene>
<dbReference type="SUPFAM" id="SSF56176">
    <property type="entry name" value="FAD-binding/transporter-associated domain-like"/>
    <property type="match status" value="1"/>
</dbReference>
<keyword evidence="8" id="KW-1185">Reference proteome</keyword>
<keyword evidence="5" id="KW-0732">Signal</keyword>
<dbReference type="Proteomes" id="UP000800093">
    <property type="component" value="Unassembled WGS sequence"/>
</dbReference>
<dbReference type="AlphaFoldDB" id="A0A9P4N3W0"/>
<evidence type="ECO:0000256" key="1">
    <source>
        <dbReference type="ARBA" id="ARBA00005466"/>
    </source>
</evidence>
<dbReference type="Pfam" id="PF01565">
    <property type="entry name" value="FAD_binding_4"/>
    <property type="match status" value="1"/>
</dbReference>
<evidence type="ECO:0000256" key="3">
    <source>
        <dbReference type="ARBA" id="ARBA00022827"/>
    </source>
</evidence>
<dbReference type="EMBL" id="ML986613">
    <property type="protein sequence ID" value="KAF2264852.1"/>
    <property type="molecule type" value="Genomic_DNA"/>
</dbReference>
<dbReference type="InterPro" id="IPR050416">
    <property type="entry name" value="FAD-linked_Oxidoreductase"/>
</dbReference>
<keyword evidence="4" id="KW-0560">Oxidoreductase</keyword>
<evidence type="ECO:0000313" key="8">
    <source>
        <dbReference type="Proteomes" id="UP000800093"/>
    </source>
</evidence>
<reference evidence="8" key="1">
    <citation type="journal article" date="2020" name="Stud. Mycol.">
        <title>101 Dothideomycetes genomes: A test case for predicting lifestyles and emergence of pathogens.</title>
        <authorList>
            <person name="Haridas S."/>
            <person name="Albert R."/>
            <person name="Binder M."/>
            <person name="Bloem J."/>
            <person name="LaButti K."/>
            <person name="Salamov A."/>
            <person name="Andreopoulos B."/>
            <person name="Baker S."/>
            <person name="Barry K."/>
            <person name="Bills G."/>
            <person name="Bluhm B."/>
            <person name="Cannon C."/>
            <person name="Castanera R."/>
            <person name="Culley D."/>
            <person name="Daum C."/>
            <person name="Ezra D."/>
            <person name="Gonzalez J."/>
            <person name="Henrissat B."/>
            <person name="Kuo A."/>
            <person name="Liang C."/>
            <person name="Lipzen A."/>
            <person name="Lutzoni F."/>
            <person name="Magnuson J."/>
            <person name="Mondo S."/>
            <person name="Nolan M."/>
            <person name="Ohm R."/>
            <person name="Pangilinan J."/>
            <person name="Park H.-J."/>
            <person name="Ramirez L."/>
            <person name="Alfaro M."/>
            <person name="Sun H."/>
            <person name="Tritt A."/>
            <person name="Yoshinaga Y."/>
            <person name="Zwiers L.-H."/>
            <person name="Turgeon B."/>
            <person name="Goodwin S."/>
            <person name="Spatafora J."/>
            <person name="Crous P."/>
            <person name="Grigoriev I."/>
        </authorList>
    </citation>
    <scope>NUCLEOTIDE SEQUENCE [LARGE SCALE GENOMIC DNA]</scope>
    <source>
        <strain evidence="8">CBS 304.66</strain>
    </source>
</reference>
<sequence>MRPSLSYLLSYSVLGVVAASSDDTASTCQALASALPEYVFYPETDTYNASITSYPFIQLRLTPNCIVRPKSAQDVSTTVKILRDTGCTKFAIKGGGHNANVGYNNIEDGVTIDMQSLNAVEVLPNVARVGGGALWQNVYDAVEPHNVSVLGGRIGVVGVPGFLTGGGIAFFSPERGWSCDYVVNFQVVLASGEIVNANSTARPDLFAALKGGQNNFGIVTRFDLKTFPQGPIWGGRTAYAPEAATDLVQGFTEFKSGEYDPYAAGWTTFRYNGSTREVTPITILWYTKPELAPGGLGPLTSVTPKQAGPPMQVAYAGEFARNASRSVKASNSNTIWATTTFRISPTIVGKIYAKWRELVPQLCDIYAYANPASELTFQSLAPPPGFGSHPNSLGFAADSTPHKDLVFLQIIFYFTDSSASEGFNNALKEFIKAFDDLAEEEGVKHNFVYLNFAAWFQDPLSGYGKEQLKKLKRVSKRYDPRGFFQEQLGEGFKIFKRNGWGNWNHH</sequence>
<dbReference type="PANTHER" id="PTHR42973">
    <property type="entry name" value="BINDING OXIDOREDUCTASE, PUTATIVE (AFU_ORTHOLOGUE AFUA_1G17690)-RELATED"/>
    <property type="match status" value="1"/>
</dbReference>
<dbReference type="InterPro" id="IPR016166">
    <property type="entry name" value="FAD-bd_PCMH"/>
</dbReference>
<dbReference type="OrthoDB" id="2151789at2759"/>
<dbReference type="GO" id="GO:0016491">
    <property type="term" value="F:oxidoreductase activity"/>
    <property type="evidence" value="ECO:0007669"/>
    <property type="project" value="UniProtKB-KW"/>
</dbReference>
<dbReference type="InterPro" id="IPR016169">
    <property type="entry name" value="FAD-bd_PCMH_sub2"/>
</dbReference>
<dbReference type="PROSITE" id="PS51387">
    <property type="entry name" value="FAD_PCMH"/>
    <property type="match status" value="1"/>
</dbReference>
<dbReference type="GO" id="GO:0071949">
    <property type="term" value="F:FAD binding"/>
    <property type="evidence" value="ECO:0007669"/>
    <property type="project" value="InterPro"/>
</dbReference>